<dbReference type="CDD" id="cd00200">
    <property type="entry name" value="WD40"/>
    <property type="match status" value="1"/>
</dbReference>
<protein>
    <submittedName>
        <fullName evidence="6">Quinon protein alcohol dehydrogenase-like superfamily</fullName>
    </submittedName>
</protein>
<dbReference type="SUPFAM" id="SSF50952">
    <property type="entry name" value="Soluble quinoprotein glucose dehydrogenase"/>
    <property type="match status" value="1"/>
</dbReference>
<dbReference type="Gene3D" id="2.130.10.10">
    <property type="entry name" value="YVTN repeat-like/Quinoprotein amine dehydrogenase"/>
    <property type="match status" value="2"/>
</dbReference>
<dbReference type="SUPFAM" id="SSF50998">
    <property type="entry name" value="Quinoprotein alcohol dehydrogenase-like"/>
    <property type="match status" value="1"/>
</dbReference>
<feature type="repeat" description="WD" evidence="3">
    <location>
        <begin position="759"/>
        <end position="790"/>
    </location>
</feature>
<evidence type="ECO:0000259" key="5">
    <source>
        <dbReference type="Pfam" id="PF24883"/>
    </source>
</evidence>
<dbReference type="AlphaFoldDB" id="A0AA39NRS1"/>
<dbReference type="InterPro" id="IPR001680">
    <property type="entry name" value="WD40_rpt"/>
</dbReference>
<feature type="domain" description="Nephrocystin 3-like N-terminal" evidence="5">
    <location>
        <begin position="11"/>
        <end position="70"/>
    </location>
</feature>
<keyword evidence="2" id="KW-0677">Repeat</keyword>
<dbReference type="PROSITE" id="PS50294">
    <property type="entry name" value="WD_REPEATS_REGION"/>
    <property type="match status" value="2"/>
</dbReference>
<dbReference type="PANTHER" id="PTHR19848">
    <property type="entry name" value="WD40 REPEAT PROTEIN"/>
    <property type="match status" value="1"/>
</dbReference>
<name>A0AA39NRS1_9AGAR</name>
<dbReference type="InterPro" id="IPR011047">
    <property type="entry name" value="Quinoprotein_ADH-like_sf"/>
</dbReference>
<accession>A0AA39NRS1</accession>
<feature type="repeat" description="WD" evidence="3">
    <location>
        <begin position="791"/>
        <end position="832"/>
    </location>
</feature>
<feature type="repeat" description="WD" evidence="3">
    <location>
        <begin position="674"/>
        <end position="706"/>
    </location>
</feature>
<dbReference type="Pfam" id="PF00400">
    <property type="entry name" value="WD40"/>
    <property type="match status" value="4"/>
</dbReference>
<dbReference type="InterPro" id="IPR020472">
    <property type="entry name" value="WD40_PAC1"/>
</dbReference>
<dbReference type="InterPro" id="IPR015943">
    <property type="entry name" value="WD40/YVTN_repeat-like_dom_sf"/>
</dbReference>
<dbReference type="PROSITE" id="PS00678">
    <property type="entry name" value="WD_REPEATS_1"/>
    <property type="match status" value="1"/>
</dbReference>
<evidence type="ECO:0000256" key="3">
    <source>
        <dbReference type="PROSITE-ProRule" id="PRU00221"/>
    </source>
</evidence>
<feature type="region of interest" description="Disordered" evidence="4">
    <location>
        <begin position="884"/>
        <end position="929"/>
    </location>
</feature>
<proteinExistence type="predicted"/>
<sequence length="1031" mass="114657">MQLDAQFDELLLQPLRSSQSLSQEGPIVIVIDAFDECGTEGDHDRQQLIKLFAVDFAHLPPFVRIIVTSRVARDIDAAFRVPRHIHIRELFTETSDIYVYIRRQLTEIGKRNYLPGEWPEDHKIGALVERAAGLFIWASTACKYIDEYNPVELLVAEEALDVLYVKALISAGHWNKTRFKKDGCNVLGLILTAKTPLSPDAIDQILNLKSIGVISRLGSVLHHDGSANPVRILHVSFRDYLSNLTRCKDRCIEKCSPKCDRKCNDGPWFIDLTGHNAQLAQKCIPILAHAFGDKFCCLTLDDPRDGQLLDETVTYACTYWIAHTCEMVSCPQGFDGDLLKFMMKHILHWLEAMSILGRSRNAASMLDQLYVWVTKYKPANKSLLELLYDAARFAGFFSATIAEHPVLVYLAALPFAPVNSKIYRLFHSDRLPTVLGGYQKWWSPSLRVFERLDRTVQSLAFSPDGSKIITSGGGRFRTDEYLLRLWDTATGVEAVPALEIDGGSFVEFLQNGEIILSASTTGTLWTLDSTTGKVISELKRAEWATVSGQFGTHETFTRLPTDGTAGAEQVGAQTDASKSQTIADDSVTSTSKGLHLSNTLLNLTGVDLDDNSITRTFRPLPFTRAAFSRQGKFAVLGSEDGRLCVIDLARRRQKFSALKGPSLKKRDVARFFRSIDFSLDGSSFAAGAGDGTISIWETVSGKELTSLKGHSDEVTALQYGDCDKIISSSEDGTIRTWNALTGDALQVVMAENTLEYQPLGMDPHGTIVVSTSVDGTMRLWDVTSGKERVSLEGNFNAVSAIAFSSDGSRLASGALLNNVQIWDATTVGNIARKTHRRHDRPPYKVQFSPDRLLVRSWRQDSTKFWDTITGKELAMDEYNRNAVFSEDGSVRDKREDDAEDDDDSPGDAQSPSRDTDEKGDAPSDKKQKLVKHITLLDAETRQEWQKPEAADSPWVKVVTSDTSHSLDLVDPDGANLVKIQVSEAKSVTVWRLPLEFRLRSFDTKGSLIVFGIWNGRVFTVHLPEEVVNVKK</sequence>
<evidence type="ECO:0000256" key="1">
    <source>
        <dbReference type="ARBA" id="ARBA00022574"/>
    </source>
</evidence>
<dbReference type="Proteomes" id="UP001175227">
    <property type="component" value="Unassembled WGS sequence"/>
</dbReference>
<dbReference type="Pfam" id="PF24883">
    <property type="entry name" value="NPHP3_N"/>
    <property type="match status" value="1"/>
</dbReference>
<organism evidence="6 7">
    <name type="scientific">Armillaria novae-zelandiae</name>
    <dbReference type="NCBI Taxonomy" id="153914"/>
    <lineage>
        <taxon>Eukaryota</taxon>
        <taxon>Fungi</taxon>
        <taxon>Dikarya</taxon>
        <taxon>Basidiomycota</taxon>
        <taxon>Agaricomycotina</taxon>
        <taxon>Agaricomycetes</taxon>
        <taxon>Agaricomycetidae</taxon>
        <taxon>Agaricales</taxon>
        <taxon>Marasmiineae</taxon>
        <taxon>Physalacriaceae</taxon>
        <taxon>Armillaria</taxon>
    </lineage>
</organism>
<dbReference type="PRINTS" id="PR00320">
    <property type="entry name" value="GPROTEINBRPT"/>
</dbReference>
<dbReference type="SMART" id="SM00320">
    <property type="entry name" value="WD40"/>
    <property type="match status" value="7"/>
</dbReference>
<evidence type="ECO:0000256" key="4">
    <source>
        <dbReference type="SAM" id="MobiDB-lite"/>
    </source>
</evidence>
<gene>
    <name evidence="6" type="ORF">IW261DRAFT_1597793</name>
</gene>
<keyword evidence="7" id="KW-1185">Reference proteome</keyword>
<evidence type="ECO:0000256" key="2">
    <source>
        <dbReference type="ARBA" id="ARBA00022737"/>
    </source>
</evidence>
<dbReference type="EMBL" id="JAUEPR010000062">
    <property type="protein sequence ID" value="KAK0470662.1"/>
    <property type="molecule type" value="Genomic_DNA"/>
</dbReference>
<feature type="repeat" description="WD" evidence="3">
    <location>
        <begin position="707"/>
        <end position="747"/>
    </location>
</feature>
<dbReference type="PROSITE" id="PS50082">
    <property type="entry name" value="WD_REPEATS_2"/>
    <property type="match status" value="4"/>
</dbReference>
<feature type="compositionally biased region" description="Basic and acidic residues" evidence="4">
    <location>
        <begin position="913"/>
        <end position="927"/>
    </location>
</feature>
<dbReference type="InterPro" id="IPR011041">
    <property type="entry name" value="Quinoprot_gluc/sorb_DH_b-prop"/>
</dbReference>
<dbReference type="InterPro" id="IPR019775">
    <property type="entry name" value="WD40_repeat_CS"/>
</dbReference>
<reference evidence="6" key="1">
    <citation type="submission" date="2023-06" db="EMBL/GenBank/DDBJ databases">
        <authorList>
            <consortium name="Lawrence Berkeley National Laboratory"/>
            <person name="Ahrendt S."/>
            <person name="Sahu N."/>
            <person name="Indic B."/>
            <person name="Wong-Bajracharya J."/>
            <person name="Merenyi Z."/>
            <person name="Ke H.-M."/>
            <person name="Monk M."/>
            <person name="Kocsube S."/>
            <person name="Drula E."/>
            <person name="Lipzen A."/>
            <person name="Balint B."/>
            <person name="Henrissat B."/>
            <person name="Andreopoulos B."/>
            <person name="Martin F.M."/>
            <person name="Harder C.B."/>
            <person name="Rigling D."/>
            <person name="Ford K.L."/>
            <person name="Foster G.D."/>
            <person name="Pangilinan J."/>
            <person name="Papanicolaou A."/>
            <person name="Barry K."/>
            <person name="LaButti K."/>
            <person name="Viragh M."/>
            <person name="Koriabine M."/>
            <person name="Yan M."/>
            <person name="Riley R."/>
            <person name="Champramary S."/>
            <person name="Plett K.L."/>
            <person name="Tsai I.J."/>
            <person name="Slot J."/>
            <person name="Sipos G."/>
            <person name="Plett J."/>
            <person name="Nagy L.G."/>
            <person name="Grigoriev I.V."/>
        </authorList>
    </citation>
    <scope>NUCLEOTIDE SEQUENCE</scope>
    <source>
        <strain evidence="6">ICMP 16352</strain>
    </source>
</reference>
<dbReference type="InterPro" id="IPR056884">
    <property type="entry name" value="NPHP3-like_N"/>
</dbReference>
<evidence type="ECO:0000313" key="6">
    <source>
        <dbReference type="EMBL" id="KAK0470662.1"/>
    </source>
</evidence>
<evidence type="ECO:0000313" key="7">
    <source>
        <dbReference type="Proteomes" id="UP001175227"/>
    </source>
</evidence>
<comment type="caution">
    <text evidence="6">The sequence shown here is derived from an EMBL/GenBank/DDBJ whole genome shotgun (WGS) entry which is preliminary data.</text>
</comment>
<dbReference type="PANTHER" id="PTHR19848:SF8">
    <property type="entry name" value="F-BOX AND WD REPEAT DOMAIN CONTAINING 7"/>
    <property type="match status" value="1"/>
</dbReference>
<keyword evidence="1 3" id="KW-0853">WD repeat</keyword>